<gene>
    <name evidence="1" type="ORF">PI172_0461</name>
</gene>
<organism evidence="1 2">
    <name type="scientific">Prevotella intermedia</name>
    <dbReference type="NCBI Taxonomy" id="28131"/>
    <lineage>
        <taxon>Bacteria</taxon>
        <taxon>Pseudomonadati</taxon>
        <taxon>Bacteroidota</taxon>
        <taxon>Bacteroidia</taxon>
        <taxon>Bacteroidales</taxon>
        <taxon>Prevotellaceae</taxon>
        <taxon>Prevotella</taxon>
    </lineage>
</organism>
<name>A0AAD1BGF9_PREIN</name>
<sequence>MIKQLTIARKQRRYLKTNNLKRRKVPVIPLLKPHWFNNKRV</sequence>
<proteinExistence type="predicted"/>
<dbReference type="AlphaFoldDB" id="A0AAD1BGF9"/>
<dbReference type="EMBL" id="AP014925">
    <property type="protein sequence ID" value="BAR95189.1"/>
    <property type="molecule type" value="Genomic_DNA"/>
</dbReference>
<reference evidence="1 2" key="1">
    <citation type="submission" date="2015-07" db="EMBL/GenBank/DDBJ databases">
        <title>Complete genome sequence of Prevotella intermedia strain 17-2.</title>
        <authorList>
            <person name="Nambu T."/>
        </authorList>
    </citation>
    <scope>NUCLEOTIDE SEQUENCE [LARGE SCALE GENOMIC DNA]</scope>
    <source>
        <strain evidence="1 2">17-2</strain>
    </source>
</reference>
<dbReference type="Proteomes" id="UP000067008">
    <property type="component" value="Chromosome 2"/>
</dbReference>
<evidence type="ECO:0000313" key="1">
    <source>
        <dbReference type="EMBL" id="BAR95189.1"/>
    </source>
</evidence>
<accession>A0AAD1BGF9</accession>
<evidence type="ECO:0000313" key="2">
    <source>
        <dbReference type="Proteomes" id="UP000067008"/>
    </source>
</evidence>
<protein>
    <submittedName>
        <fullName evidence="1">Uncharacterized protein</fullName>
    </submittedName>
</protein>